<dbReference type="Proteomes" id="UP001196870">
    <property type="component" value="Unassembled WGS sequence"/>
</dbReference>
<sequence>MFDLWSLGLFGAFALIAVPVYCLAVARNARDARKEQCVSRLLSDQLGADRR</sequence>
<keyword evidence="1" id="KW-0812">Transmembrane</keyword>
<dbReference type="RefSeq" id="WP_211858313.1">
    <property type="nucleotide sequence ID" value="NZ_JAAGBB010000101.1"/>
</dbReference>
<proteinExistence type="predicted"/>
<comment type="caution">
    <text evidence="2">The sequence shown here is derived from an EMBL/GenBank/DDBJ whole genome shotgun (WGS) entry which is preliminary data.</text>
</comment>
<evidence type="ECO:0000313" key="3">
    <source>
        <dbReference type="Proteomes" id="UP001196870"/>
    </source>
</evidence>
<keyword evidence="1" id="KW-1133">Transmembrane helix</keyword>
<evidence type="ECO:0000313" key="2">
    <source>
        <dbReference type="EMBL" id="MBR0669352.1"/>
    </source>
</evidence>
<gene>
    <name evidence="2" type="ORF">GXW71_33695</name>
</gene>
<dbReference type="EMBL" id="JAAGBB010000101">
    <property type="protein sequence ID" value="MBR0669352.1"/>
    <property type="molecule type" value="Genomic_DNA"/>
</dbReference>
<protein>
    <submittedName>
        <fullName evidence="2">Uncharacterized protein</fullName>
    </submittedName>
</protein>
<keyword evidence="1" id="KW-0472">Membrane</keyword>
<accession>A0ABS5F9X7</accession>
<organism evidence="2 3">
    <name type="scientific">Plastoroseomonas hellenica</name>
    <dbReference type="NCBI Taxonomy" id="2687306"/>
    <lineage>
        <taxon>Bacteria</taxon>
        <taxon>Pseudomonadati</taxon>
        <taxon>Pseudomonadota</taxon>
        <taxon>Alphaproteobacteria</taxon>
        <taxon>Acetobacterales</taxon>
        <taxon>Acetobacteraceae</taxon>
        <taxon>Plastoroseomonas</taxon>
    </lineage>
</organism>
<keyword evidence="3" id="KW-1185">Reference proteome</keyword>
<evidence type="ECO:0000256" key="1">
    <source>
        <dbReference type="SAM" id="Phobius"/>
    </source>
</evidence>
<feature type="transmembrane region" description="Helical" evidence="1">
    <location>
        <begin position="6"/>
        <end position="26"/>
    </location>
</feature>
<reference evidence="3" key="1">
    <citation type="journal article" date="2021" name="Syst. Appl. Microbiol.">
        <title>Roseomonas hellenica sp. nov., isolated from roots of wild-growing Alkanna tinctoria.</title>
        <authorList>
            <person name="Rat A."/>
            <person name="Naranjo H.D."/>
            <person name="Lebbe L."/>
            <person name="Cnockaert M."/>
            <person name="Krigas N."/>
            <person name="Grigoriadou K."/>
            <person name="Maloupa E."/>
            <person name="Willems A."/>
        </authorList>
    </citation>
    <scope>NUCLEOTIDE SEQUENCE [LARGE SCALE GENOMIC DNA]</scope>
    <source>
        <strain evidence="3">LMG 31523</strain>
    </source>
</reference>
<name>A0ABS5F9X7_9PROT</name>